<keyword evidence="2" id="KW-0614">Plasmid</keyword>
<name>A0A140B448_CLOBO</name>
<keyword evidence="1" id="KW-1133">Transmembrane helix</keyword>
<feature type="transmembrane region" description="Helical" evidence="1">
    <location>
        <begin position="15"/>
        <end position="38"/>
    </location>
</feature>
<protein>
    <submittedName>
        <fullName evidence="2">Uncharacterized protein</fullName>
    </submittedName>
</protein>
<accession>A0A140B448</accession>
<keyword evidence="1" id="KW-0472">Membrane</keyword>
<organism evidence="2">
    <name type="scientific">Clostridium botulinum</name>
    <dbReference type="NCBI Taxonomy" id="1491"/>
    <lineage>
        <taxon>Bacteria</taxon>
        <taxon>Bacillati</taxon>
        <taxon>Bacillota</taxon>
        <taxon>Clostridia</taxon>
        <taxon>Eubacteriales</taxon>
        <taxon>Clostridiaceae</taxon>
        <taxon>Clostridium</taxon>
    </lineage>
</organism>
<feature type="transmembrane region" description="Helical" evidence="1">
    <location>
        <begin position="52"/>
        <end position="70"/>
    </location>
</feature>
<keyword evidence="1" id="KW-0812">Transmembrane</keyword>
<dbReference type="AlphaFoldDB" id="A0A140B448"/>
<sequence length="71" mass="8480">MYNLINSLSNGDQKMFWLIFDLIVIATFHLIWFSYLFFKRKDLELQSIRKPLYYRSLQCILCICLGLLIAA</sequence>
<evidence type="ECO:0000313" key="2">
    <source>
        <dbReference type="EMBL" id="ALP69012.1"/>
    </source>
</evidence>
<evidence type="ECO:0000256" key="1">
    <source>
        <dbReference type="SAM" id="Phobius"/>
    </source>
</evidence>
<proteinExistence type="predicted"/>
<dbReference type="EMBL" id="KT901798">
    <property type="protein sequence ID" value="ALP69012.1"/>
    <property type="molecule type" value="Genomic_DNA"/>
</dbReference>
<geneLocation type="plasmid" evidence="2">
    <name>pGA0702E1CS</name>
</geneLocation>
<reference evidence="2" key="1">
    <citation type="journal article" date="2016" name="Genome Biol. Evol.">
        <title>Evolution of chromosomal Clostridium botulinum type E neurotoxin gene clusters: evidence provided by their rare plasmid borne counterparts.</title>
        <authorList>
            <person name="Carter A.T."/>
            <person name="Austin J.W."/>
            <person name="Weedmark K.A."/>
            <person name="Peck M.W."/>
        </authorList>
    </citation>
    <scope>NUCLEOTIDE SEQUENCE</scope>
    <source>
        <strain evidence="2">GA0702E1CS</strain>
        <plasmid evidence="2">pGA0702E1CS</plasmid>
    </source>
</reference>